<keyword evidence="3 7" id="KW-0436">Ligase</keyword>
<proteinExistence type="inferred from homology"/>
<accession>A0A7D4B9F1</accession>
<dbReference type="EMBL" id="CP053921">
    <property type="protein sequence ID" value="QKG72723.1"/>
    <property type="molecule type" value="Genomic_DNA"/>
</dbReference>
<dbReference type="InterPro" id="IPR003010">
    <property type="entry name" value="C-N_Hydrolase"/>
</dbReference>
<name>A0A7D4B9F1_9SPHN</name>
<dbReference type="GO" id="GO:0003952">
    <property type="term" value="F:NAD+ synthase (glutamine-hydrolyzing) activity"/>
    <property type="evidence" value="ECO:0007669"/>
    <property type="project" value="UniProtKB-UniRule"/>
</dbReference>
<dbReference type="GO" id="GO:0008795">
    <property type="term" value="F:NAD+ synthase activity"/>
    <property type="evidence" value="ECO:0007669"/>
    <property type="project" value="UniProtKB-UniRule"/>
</dbReference>
<evidence type="ECO:0000313" key="11">
    <source>
        <dbReference type="Proteomes" id="UP000504693"/>
    </source>
</evidence>
<feature type="binding site" evidence="7">
    <location>
        <position position="671"/>
    </location>
    <ligand>
        <name>deamido-NAD(+)</name>
        <dbReference type="ChEBI" id="CHEBI:58437"/>
        <note>ligand shared between two neighboring subunits</note>
    </ligand>
</feature>
<evidence type="ECO:0000313" key="10">
    <source>
        <dbReference type="EMBL" id="QKG72723.1"/>
    </source>
</evidence>
<comment type="similarity">
    <text evidence="2 7 8">In the C-terminal section; belongs to the NAD synthetase family.</text>
</comment>
<feature type="active site" description="For glutaminase activity" evidence="7">
    <location>
        <position position="155"/>
    </location>
</feature>
<protein>
    <recommendedName>
        <fullName evidence="7 8">Glutamine-dependent NAD(+) synthetase</fullName>
        <ecNumber evidence="7 8">6.3.5.1</ecNumber>
    </recommendedName>
    <alternativeName>
        <fullName evidence="7 8">NAD(+) synthase [glutamine-hydrolyzing]</fullName>
    </alternativeName>
</protein>
<dbReference type="SUPFAM" id="SSF56317">
    <property type="entry name" value="Carbon-nitrogen hydrolase"/>
    <property type="match status" value="1"/>
</dbReference>
<dbReference type="Pfam" id="PF02540">
    <property type="entry name" value="NAD_synthase"/>
    <property type="match status" value="1"/>
</dbReference>
<dbReference type="FunFam" id="1.10.10.1140:FF:000001">
    <property type="entry name" value="Glutamine-dependent NAD(+) synthetase"/>
    <property type="match status" value="1"/>
</dbReference>
<dbReference type="GO" id="GO:0005737">
    <property type="term" value="C:cytoplasm"/>
    <property type="evidence" value="ECO:0007669"/>
    <property type="project" value="InterPro"/>
</dbReference>
<dbReference type="InterPro" id="IPR022310">
    <property type="entry name" value="NAD/GMP_synthase"/>
</dbReference>
<feature type="binding site" evidence="7">
    <location>
        <position position="520"/>
    </location>
    <ligand>
        <name>deamido-NAD(+)</name>
        <dbReference type="ChEBI" id="CHEBI:58437"/>
        <note>ligand shared between two neighboring subunits</note>
    </ligand>
</feature>
<dbReference type="InterPro" id="IPR036526">
    <property type="entry name" value="C-N_Hydrolase_sf"/>
</dbReference>
<feature type="binding site" evidence="7">
    <location>
        <begin position="525"/>
        <end position="528"/>
    </location>
    <ligand>
        <name>deamido-NAD(+)</name>
        <dbReference type="ChEBI" id="CHEBI:58437"/>
        <note>ligand shared between two neighboring subunits</note>
    </ligand>
</feature>
<dbReference type="Gene3D" id="3.40.50.620">
    <property type="entry name" value="HUPs"/>
    <property type="match status" value="1"/>
</dbReference>
<evidence type="ECO:0000256" key="7">
    <source>
        <dbReference type="HAMAP-Rule" id="MF_02090"/>
    </source>
</evidence>
<dbReference type="SUPFAM" id="SSF52402">
    <property type="entry name" value="Adenine nucleotide alpha hydrolases-like"/>
    <property type="match status" value="1"/>
</dbReference>
<keyword evidence="4 7" id="KW-0547">Nucleotide-binding</keyword>
<dbReference type="AlphaFoldDB" id="A0A7D4B9F1"/>
<feature type="domain" description="CN hydrolase" evidence="9">
    <location>
        <begin position="46"/>
        <end position="311"/>
    </location>
</feature>
<evidence type="ECO:0000256" key="8">
    <source>
        <dbReference type="PIRNR" id="PIRNR006630"/>
    </source>
</evidence>
<dbReference type="GO" id="GO:0005524">
    <property type="term" value="F:ATP binding"/>
    <property type="evidence" value="ECO:0007669"/>
    <property type="project" value="UniProtKB-UniRule"/>
</dbReference>
<dbReference type="Proteomes" id="UP000504693">
    <property type="component" value="Chromosome"/>
</dbReference>
<comment type="catalytic activity">
    <reaction evidence="7 8">
        <text>deamido-NAD(+) + L-glutamine + ATP + H2O = L-glutamate + AMP + diphosphate + NAD(+) + H(+)</text>
        <dbReference type="Rhea" id="RHEA:24384"/>
        <dbReference type="ChEBI" id="CHEBI:15377"/>
        <dbReference type="ChEBI" id="CHEBI:15378"/>
        <dbReference type="ChEBI" id="CHEBI:29985"/>
        <dbReference type="ChEBI" id="CHEBI:30616"/>
        <dbReference type="ChEBI" id="CHEBI:33019"/>
        <dbReference type="ChEBI" id="CHEBI:57540"/>
        <dbReference type="ChEBI" id="CHEBI:58359"/>
        <dbReference type="ChEBI" id="CHEBI:58437"/>
        <dbReference type="ChEBI" id="CHEBI:456215"/>
        <dbReference type="EC" id="6.3.5.1"/>
    </reaction>
</comment>
<feature type="active site" description="Proton acceptor; for glutaminase activity" evidence="7">
    <location>
        <position position="86"/>
    </location>
</feature>
<keyword evidence="11" id="KW-1185">Reference proteome</keyword>
<evidence type="ECO:0000259" key="9">
    <source>
        <dbReference type="PROSITE" id="PS50263"/>
    </source>
</evidence>
<dbReference type="InterPro" id="IPR014445">
    <property type="entry name" value="Gln-dep_NAD_synthase"/>
</dbReference>
<dbReference type="InterPro" id="IPR003694">
    <property type="entry name" value="NAD_synthase"/>
</dbReference>
<dbReference type="GO" id="GO:0009435">
    <property type="term" value="P:NAD+ biosynthetic process"/>
    <property type="evidence" value="ECO:0007669"/>
    <property type="project" value="UniProtKB-UniRule"/>
</dbReference>
<dbReference type="Pfam" id="PF00795">
    <property type="entry name" value="CN_hydrolase"/>
    <property type="match status" value="1"/>
</dbReference>
<sequence>MAALGICEPADWLEPAEDDKRLDIEGSGPEARDGHPFFDLHRHGFVRVATATPRTRTADVVYNADGIIEQARMAARQNVDLLLYPELSLSSYALDDLHLQTALLDTVERELARVCEETRALTPVLVIGAPLRRNGRIYNCALAIARGEVLGIVPKSFLPNYREYYEKRWFAHGRDCIGLEIELAGRSVPFGTDLIFAAANLPGFVFGIEICEDFWAPNPPGTLAALAGATILLNPSASNITIGKADERHLLTRASSSRAVCAYAYSASGHGESTTDLAWDGQGMIYELGDLLVESTRFDLHPELCVTDVDTQRILAERLRMGTFNDATEAAGRPEDWYRRIAFTHAATPGDKGLVRPVRRFPFVPNRAHKLDEDCYEAFNIQVDALMRRIQSTGSRSLVIGISGGLDSTHALIVAAKACDRLGRPRTDIRGYTMPGFATSEGTKSNAWRLMKAFGITAEEIDIRPTATTMLENIGHPFADGEPVYDVTFENVQAGLRTDYLFRLAGHHRGFVIGTGDLSELALGWCTYGVGDHMSHYGVNSGVPKTLIQYLIRWTIQTRQFDEGVDGVLADILDTEISPELVPAGADGQIQSTQSIIGPYELNDFFLHHIIRWGQKPSHVAFLAWHAWRDAKEGQWPIDFPENAKNAYDLPTIAHWLENFLKRFFGFSQFKRSALPNGPKVSAGGALSPRGDWRAPSDAVADVWLAELAAELPPLER</sequence>
<feature type="binding site" evidence="7">
    <location>
        <position position="238"/>
    </location>
    <ligand>
        <name>L-glutamine</name>
        <dbReference type="ChEBI" id="CHEBI:58359"/>
    </ligand>
</feature>
<evidence type="ECO:0000256" key="5">
    <source>
        <dbReference type="ARBA" id="ARBA00022840"/>
    </source>
</evidence>
<evidence type="ECO:0000256" key="4">
    <source>
        <dbReference type="ARBA" id="ARBA00022741"/>
    </source>
</evidence>
<feature type="binding site" evidence="7">
    <location>
        <position position="515"/>
    </location>
    <ligand>
        <name>ATP</name>
        <dbReference type="ChEBI" id="CHEBI:30616"/>
    </ligand>
</feature>
<dbReference type="NCBIfam" id="NF002730">
    <property type="entry name" value="PRK02628.1"/>
    <property type="match status" value="1"/>
</dbReference>
<dbReference type="HAMAP" id="MF_02090">
    <property type="entry name" value="NadE_glutamine_dep"/>
    <property type="match status" value="1"/>
</dbReference>
<dbReference type="GO" id="GO:0004359">
    <property type="term" value="F:glutaminase activity"/>
    <property type="evidence" value="ECO:0007669"/>
    <property type="project" value="InterPro"/>
</dbReference>
<feature type="active site" description="Nucleophile; for glutaminase activity" evidence="7">
    <location>
        <position position="211"/>
    </location>
</feature>
<dbReference type="CDD" id="cd00553">
    <property type="entry name" value="NAD_synthase"/>
    <property type="match status" value="1"/>
</dbReference>
<feature type="binding site" evidence="7">
    <location>
        <position position="491"/>
    </location>
    <ligand>
        <name>deamido-NAD(+)</name>
        <dbReference type="ChEBI" id="CHEBI:58437"/>
        <note>ligand shared between two neighboring subunits</note>
    </ligand>
</feature>
<dbReference type="InterPro" id="IPR041856">
    <property type="entry name" value="NAD+_synth_C"/>
</dbReference>
<comment type="pathway">
    <text evidence="1 7 8">Cofactor biosynthesis; NAD(+) biosynthesis; NAD(+) from deamido-NAD(+) (L-Gln route): step 1/1.</text>
</comment>
<dbReference type="PROSITE" id="PS50263">
    <property type="entry name" value="CN_HYDROLASE"/>
    <property type="match status" value="1"/>
</dbReference>
<reference evidence="10 11" key="1">
    <citation type="submission" date="2020-05" db="EMBL/GenBank/DDBJ databases">
        <title>Erythrobacter mangrovi sp. nov., isolated from rhizosphere soil of mangrove plant (Kandelia candel).</title>
        <authorList>
            <person name="Ye Y.H."/>
        </authorList>
    </citation>
    <scope>NUCLEOTIDE SEQUENCE [LARGE SCALE GENOMIC DNA]</scope>
    <source>
        <strain evidence="10 11">EB310</strain>
    </source>
</reference>
<dbReference type="KEGG" id="emv:HQR01_08260"/>
<dbReference type="CDD" id="cd07570">
    <property type="entry name" value="GAT_Gln-NAD-synth"/>
    <property type="match status" value="1"/>
</dbReference>
<keyword evidence="6 7" id="KW-0520">NAD</keyword>
<feature type="binding site" evidence="7">
    <location>
        <position position="161"/>
    </location>
    <ligand>
        <name>L-glutamine</name>
        <dbReference type="ChEBI" id="CHEBI:58359"/>
    </ligand>
</feature>
<organism evidence="10 11">
    <name type="scientific">Erythrobacter mangrovi</name>
    <dbReference type="NCBI Taxonomy" id="2739433"/>
    <lineage>
        <taxon>Bacteria</taxon>
        <taxon>Pseudomonadati</taxon>
        <taxon>Pseudomonadota</taxon>
        <taxon>Alphaproteobacteria</taxon>
        <taxon>Sphingomonadales</taxon>
        <taxon>Erythrobacteraceae</taxon>
        <taxon>Erythrobacter/Porphyrobacter group</taxon>
        <taxon>Erythrobacter</taxon>
    </lineage>
</organism>
<evidence type="ECO:0000256" key="2">
    <source>
        <dbReference type="ARBA" id="ARBA00007145"/>
    </source>
</evidence>
<dbReference type="UniPathway" id="UPA00253">
    <property type="reaction ID" value="UER00334"/>
</dbReference>
<evidence type="ECO:0000256" key="6">
    <source>
        <dbReference type="ARBA" id="ARBA00023027"/>
    </source>
</evidence>
<evidence type="ECO:0000256" key="1">
    <source>
        <dbReference type="ARBA" id="ARBA00005188"/>
    </source>
</evidence>
<dbReference type="FunFam" id="3.40.50.620:FF:000155">
    <property type="entry name" value="Glutamine-dependent NAD(+) synthetase"/>
    <property type="match status" value="1"/>
</dbReference>
<gene>
    <name evidence="7" type="primary">nadE</name>
    <name evidence="10" type="ORF">HQR01_08260</name>
</gene>
<dbReference type="PIRSF" id="PIRSF006630">
    <property type="entry name" value="NADS_GAT"/>
    <property type="match status" value="1"/>
</dbReference>
<dbReference type="PANTHER" id="PTHR23090">
    <property type="entry name" value="NH 3 /GLUTAMINE-DEPENDENT NAD + SYNTHETASE"/>
    <property type="match status" value="1"/>
</dbReference>
<feature type="binding site" evidence="7">
    <location>
        <begin position="401"/>
        <end position="408"/>
    </location>
    <ligand>
        <name>ATP</name>
        <dbReference type="ChEBI" id="CHEBI:30616"/>
    </ligand>
</feature>
<evidence type="ECO:0000256" key="3">
    <source>
        <dbReference type="ARBA" id="ARBA00022598"/>
    </source>
</evidence>
<dbReference type="Gene3D" id="1.10.10.1140">
    <property type="entry name" value="Glutamine-dependent NAD+ synthetase, C-terminal domain"/>
    <property type="match status" value="1"/>
</dbReference>
<keyword evidence="5 7" id="KW-0067">ATP-binding</keyword>
<comment type="function">
    <text evidence="7">Catalyzes the ATP-dependent amidation of deamido-NAD to form NAD. Uses L-glutamine as a nitrogen source.</text>
</comment>
<dbReference type="InterPro" id="IPR014729">
    <property type="entry name" value="Rossmann-like_a/b/a_fold"/>
</dbReference>
<dbReference type="Gene3D" id="3.60.110.10">
    <property type="entry name" value="Carbon-nitrogen hydrolase"/>
    <property type="match status" value="1"/>
</dbReference>
<dbReference type="PANTHER" id="PTHR23090:SF9">
    <property type="entry name" value="GLUTAMINE-DEPENDENT NAD(+) SYNTHETASE"/>
    <property type="match status" value="1"/>
</dbReference>
<dbReference type="EC" id="6.3.5.1" evidence="7 8"/>
<feature type="binding site" evidence="7">
    <location>
        <position position="244"/>
    </location>
    <ligand>
        <name>L-glutamine</name>
        <dbReference type="ChEBI" id="CHEBI:58359"/>
    </ligand>
</feature>